<dbReference type="AlphaFoldDB" id="A0A7J7LCB8"/>
<gene>
    <name evidence="2" type="ORF">GIB67_000276</name>
</gene>
<sequence>METRLHSNKLSMSHPGPPTPEKYERTRRSKSSSHNQFSNLNRSVMKQNSCDNFDFGKAHLGHKGLYSSYNALSLDQNSQSLTTIDSPSRDSILAQRSTSSVSSGEVQSAGRRCSPPPSESLNDNSGILKDMFGTNVAYGTVQFNTTAPEGFYSVIIDEVIYEEACLYVESRTLGDVSAGEAVAWLKIFYHYPVKRFLYFFLEFKANPGKLFNISIFILDIGKLFDMIF</sequence>
<feature type="region of interest" description="Disordered" evidence="1">
    <location>
        <begin position="1"/>
        <end position="41"/>
    </location>
</feature>
<evidence type="ECO:0000256" key="1">
    <source>
        <dbReference type="SAM" id="MobiDB-lite"/>
    </source>
</evidence>
<feature type="region of interest" description="Disordered" evidence="1">
    <location>
        <begin position="82"/>
        <end position="121"/>
    </location>
</feature>
<organism evidence="2 3">
    <name type="scientific">Kingdonia uniflora</name>
    <dbReference type="NCBI Taxonomy" id="39325"/>
    <lineage>
        <taxon>Eukaryota</taxon>
        <taxon>Viridiplantae</taxon>
        <taxon>Streptophyta</taxon>
        <taxon>Embryophyta</taxon>
        <taxon>Tracheophyta</taxon>
        <taxon>Spermatophyta</taxon>
        <taxon>Magnoliopsida</taxon>
        <taxon>Ranunculales</taxon>
        <taxon>Circaeasteraceae</taxon>
        <taxon>Kingdonia</taxon>
    </lineage>
</organism>
<keyword evidence="3" id="KW-1185">Reference proteome</keyword>
<dbReference type="Proteomes" id="UP000541444">
    <property type="component" value="Unassembled WGS sequence"/>
</dbReference>
<feature type="compositionally biased region" description="Polar residues" evidence="1">
    <location>
        <begin position="32"/>
        <end position="41"/>
    </location>
</feature>
<name>A0A7J7LCB8_9MAGN</name>
<feature type="compositionally biased region" description="Low complexity" evidence="1">
    <location>
        <begin position="97"/>
        <end position="108"/>
    </location>
</feature>
<evidence type="ECO:0000313" key="2">
    <source>
        <dbReference type="EMBL" id="KAF6140228.1"/>
    </source>
</evidence>
<accession>A0A7J7LCB8</accession>
<dbReference type="OrthoDB" id="1929924at2759"/>
<protein>
    <submittedName>
        <fullName evidence="2">Uncharacterized protein</fullName>
    </submittedName>
</protein>
<comment type="caution">
    <text evidence="2">The sequence shown here is derived from an EMBL/GenBank/DDBJ whole genome shotgun (WGS) entry which is preliminary data.</text>
</comment>
<proteinExistence type="predicted"/>
<reference evidence="2 3" key="1">
    <citation type="journal article" date="2020" name="IScience">
        <title>Genome Sequencing of the Endangered Kingdonia uniflora (Circaeasteraceae, Ranunculales) Reveals Potential Mechanisms of Evolutionary Specialization.</title>
        <authorList>
            <person name="Sun Y."/>
            <person name="Deng T."/>
            <person name="Zhang A."/>
            <person name="Moore M.J."/>
            <person name="Landis J.B."/>
            <person name="Lin N."/>
            <person name="Zhang H."/>
            <person name="Zhang X."/>
            <person name="Huang J."/>
            <person name="Zhang X."/>
            <person name="Sun H."/>
            <person name="Wang H."/>
        </authorList>
    </citation>
    <scope>NUCLEOTIDE SEQUENCE [LARGE SCALE GENOMIC DNA]</scope>
    <source>
        <strain evidence="2">TB1705</strain>
        <tissue evidence="2">Leaf</tissue>
    </source>
</reference>
<dbReference type="EMBL" id="JACGCM010002394">
    <property type="protein sequence ID" value="KAF6140228.1"/>
    <property type="molecule type" value="Genomic_DNA"/>
</dbReference>
<evidence type="ECO:0000313" key="3">
    <source>
        <dbReference type="Proteomes" id="UP000541444"/>
    </source>
</evidence>